<name>A0A9P9KK91_FUSSL</name>
<proteinExistence type="predicted"/>
<protein>
    <submittedName>
        <fullName evidence="2">Uncharacterized protein</fullName>
    </submittedName>
</protein>
<keyword evidence="3" id="KW-1185">Reference proteome</keyword>
<feature type="region of interest" description="Disordered" evidence="1">
    <location>
        <begin position="84"/>
        <end position="108"/>
    </location>
</feature>
<sequence>MPASPMLLLLSRGEHSSSPEEDSSSTAGTTGSLVPTDSFANDLFRDKFMGIAKGGSNGEKIMRGFLIGLAIGLITEGAHEPPLNWRSVNGGRSSSAHKTTMTRRKAQATRDLAFETWRRRNEAAPDTEDLATATFSAANQPASPFLNLQTSHQLRVIFLGNMLDENLPTYRFKPSSENPLNTLLYFTQNGSDPAPEYLLKRPSPSDASGQYAIGLLDSLNSSVLYAEVLLKPDWVQPTLSAAEVRAQNGNPPPQTPVTPDNFSISLYNPDQAVPVKQNQGSWGKSNQWEFELPERSFKLPSASQIDQDADRTAISELVPKIVFRWKRDGRLSKDMTCYMTGKSVGGKKSKEPDITVAFFRAKHDSTLTLYEPNMARVEIEDRRGLEIALLMSAETIRDLYLNPRHDPFNLSASSGGRRRQNSRPPAGPTMSGAIGNNRPSSPPRTQAPNNDAQRQAEIDAETQRLKAMVAEEERQTREREQQEENERKRIQKMLEDEEKERRRREAEIDKETERLRREYGMDGQDFGNQTSPTNTSPRLPPRPQFASGALNVPSGSPGLPPRPNSVGPTPNSPPQPNYFAPPPQHAQPGPSGDGRKRQGLGGLLSGAAPYAGPAAASVSGFFSGRKEEDKKKKIKKKRSVHF</sequence>
<feature type="compositionally biased region" description="Basic and acidic residues" evidence="1">
    <location>
        <begin position="470"/>
        <end position="520"/>
    </location>
</feature>
<comment type="caution">
    <text evidence="2">The sequence shown here is derived from an EMBL/GenBank/DDBJ whole genome shotgun (WGS) entry which is preliminary data.</text>
</comment>
<feature type="region of interest" description="Disordered" evidence="1">
    <location>
        <begin position="470"/>
        <end position="642"/>
    </location>
</feature>
<feature type="compositionally biased region" description="Polar residues" evidence="1">
    <location>
        <begin position="437"/>
        <end position="453"/>
    </location>
</feature>
<gene>
    <name evidence="2" type="ORF">B0J15DRAFT_394508</name>
</gene>
<feature type="compositionally biased region" description="Basic residues" evidence="1">
    <location>
        <begin position="632"/>
        <end position="642"/>
    </location>
</feature>
<feature type="compositionally biased region" description="Polar residues" evidence="1">
    <location>
        <begin position="86"/>
        <end position="99"/>
    </location>
</feature>
<reference evidence="2" key="1">
    <citation type="journal article" date="2021" name="Nat. Commun.">
        <title>Genetic determinants of endophytism in the Arabidopsis root mycobiome.</title>
        <authorList>
            <person name="Mesny F."/>
            <person name="Miyauchi S."/>
            <person name="Thiergart T."/>
            <person name="Pickel B."/>
            <person name="Atanasova L."/>
            <person name="Karlsson M."/>
            <person name="Huettel B."/>
            <person name="Barry K.W."/>
            <person name="Haridas S."/>
            <person name="Chen C."/>
            <person name="Bauer D."/>
            <person name="Andreopoulos W."/>
            <person name="Pangilinan J."/>
            <person name="LaButti K."/>
            <person name="Riley R."/>
            <person name="Lipzen A."/>
            <person name="Clum A."/>
            <person name="Drula E."/>
            <person name="Henrissat B."/>
            <person name="Kohler A."/>
            <person name="Grigoriev I.V."/>
            <person name="Martin F.M."/>
            <person name="Hacquard S."/>
        </authorList>
    </citation>
    <scope>NUCLEOTIDE SEQUENCE</scope>
    <source>
        <strain evidence="2">FSSC 5 MPI-SDFR-AT-0091</strain>
    </source>
</reference>
<feature type="compositionally biased region" description="Low complexity" evidence="1">
    <location>
        <begin position="605"/>
        <end position="620"/>
    </location>
</feature>
<evidence type="ECO:0000256" key="1">
    <source>
        <dbReference type="SAM" id="MobiDB-lite"/>
    </source>
</evidence>
<dbReference type="EMBL" id="JAGTJS010000008">
    <property type="protein sequence ID" value="KAH7260235.1"/>
    <property type="molecule type" value="Genomic_DNA"/>
</dbReference>
<feature type="compositionally biased region" description="Polar residues" evidence="1">
    <location>
        <begin position="26"/>
        <end position="35"/>
    </location>
</feature>
<feature type="compositionally biased region" description="Pro residues" evidence="1">
    <location>
        <begin position="570"/>
        <end position="585"/>
    </location>
</feature>
<feature type="region of interest" description="Disordered" evidence="1">
    <location>
        <begin position="11"/>
        <end position="35"/>
    </location>
</feature>
<feature type="region of interest" description="Disordered" evidence="1">
    <location>
        <begin position="408"/>
        <end position="456"/>
    </location>
</feature>
<dbReference type="AlphaFoldDB" id="A0A9P9KK91"/>
<dbReference type="OrthoDB" id="3357341at2759"/>
<evidence type="ECO:0000313" key="2">
    <source>
        <dbReference type="EMBL" id="KAH7260235.1"/>
    </source>
</evidence>
<feature type="compositionally biased region" description="Polar residues" evidence="1">
    <location>
        <begin position="526"/>
        <end position="537"/>
    </location>
</feature>
<dbReference type="Proteomes" id="UP000736672">
    <property type="component" value="Unassembled WGS sequence"/>
</dbReference>
<organism evidence="2 3">
    <name type="scientific">Fusarium solani</name>
    <name type="common">Filamentous fungus</name>
    <dbReference type="NCBI Taxonomy" id="169388"/>
    <lineage>
        <taxon>Eukaryota</taxon>
        <taxon>Fungi</taxon>
        <taxon>Dikarya</taxon>
        <taxon>Ascomycota</taxon>
        <taxon>Pezizomycotina</taxon>
        <taxon>Sordariomycetes</taxon>
        <taxon>Hypocreomycetidae</taxon>
        <taxon>Hypocreales</taxon>
        <taxon>Nectriaceae</taxon>
        <taxon>Fusarium</taxon>
        <taxon>Fusarium solani species complex</taxon>
    </lineage>
</organism>
<accession>A0A9P9KK91</accession>
<evidence type="ECO:0000313" key="3">
    <source>
        <dbReference type="Proteomes" id="UP000736672"/>
    </source>
</evidence>